<dbReference type="InterPro" id="IPR002541">
    <property type="entry name" value="Cyt_c_assembly"/>
</dbReference>
<gene>
    <name evidence="8" type="primary">ccsA</name>
    <name evidence="8" type="ORF">QWY15_19215</name>
</gene>
<feature type="transmembrane region" description="Helical" evidence="6">
    <location>
        <begin position="343"/>
        <end position="360"/>
    </location>
</feature>
<dbReference type="Proteomes" id="UP001172054">
    <property type="component" value="Unassembled WGS sequence"/>
</dbReference>
<feature type="transmembrane region" description="Helical" evidence="6">
    <location>
        <begin position="309"/>
        <end position="331"/>
    </location>
</feature>
<dbReference type="RefSeq" id="WP_301727357.1">
    <property type="nucleotide sequence ID" value="NZ_JAUJWW010000013.1"/>
</dbReference>
<comment type="subcellular location">
    <subcellularLocation>
        <location evidence="1">Membrane</location>
        <topology evidence="1">Multi-pass membrane protein</topology>
    </subcellularLocation>
</comment>
<dbReference type="PANTHER" id="PTHR30071">
    <property type="entry name" value="HEME EXPORTER PROTEIN C"/>
    <property type="match status" value="1"/>
</dbReference>
<evidence type="ECO:0000259" key="7">
    <source>
        <dbReference type="Pfam" id="PF01578"/>
    </source>
</evidence>
<evidence type="ECO:0000256" key="3">
    <source>
        <dbReference type="ARBA" id="ARBA00022748"/>
    </source>
</evidence>
<keyword evidence="9" id="KW-1185">Reference proteome</keyword>
<feature type="transmembrane region" description="Helical" evidence="6">
    <location>
        <begin position="6"/>
        <end position="30"/>
    </location>
</feature>
<feature type="transmembrane region" description="Helical" evidence="6">
    <location>
        <begin position="263"/>
        <end position="281"/>
    </location>
</feature>
<keyword evidence="3" id="KW-0201">Cytochrome c-type biogenesis</keyword>
<feature type="transmembrane region" description="Helical" evidence="6">
    <location>
        <begin position="42"/>
        <end position="64"/>
    </location>
</feature>
<feature type="transmembrane region" description="Helical" evidence="6">
    <location>
        <begin position="102"/>
        <end position="119"/>
    </location>
</feature>
<protein>
    <submittedName>
        <fullName evidence="8">Cytochrome c biogenesis protein CcsA</fullName>
    </submittedName>
</protein>
<evidence type="ECO:0000256" key="2">
    <source>
        <dbReference type="ARBA" id="ARBA00022692"/>
    </source>
</evidence>
<feature type="transmembrane region" description="Helical" evidence="6">
    <location>
        <begin position="139"/>
        <end position="160"/>
    </location>
</feature>
<evidence type="ECO:0000313" key="9">
    <source>
        <dbReference type="Proteomes" id="UP001172054"/>
    </source>
</evidence>
<sequence>MSTESMISLSSSSLFFSFILFLIAIVPFGIAVKSRKQAAIKIALALTVIGFLAQLTYFILRWMASGHAPVSNLNEFLTFFGIMLIGSFLVFYYLYRQPVVGLFLLPVSILIIAYASMFANEVAPLIPALQSHWLTIHVITVATASAVLSVSFVTGLIYLLKNVDTAQKGKRSFFLELVLYFLVVVVGFILVTSAFRITDYKASYQFENQQGEIQVHDYAMPAIVVPTGSVPAKKVAGSYEPAEHYGGLLEIPNSIEAAKSNSVLWSFLAGSVIYLLIRLIARKKIAQLLQPFTNRVSSTLMDEISYRSVVIGFPLFALGGLFFAMIWAQIAWSRFWGWDPKEVWALITFLFYAAFLHLRLGKEWTGEKTAWLAIIGFGTIIFNQIFVNLVIAGLHSYA</sequence>
<reference evidence="8 9" key="1">
    <citation type="submission" date="2023-06" db="EMBL/GenBank/DDBJ databases">
        <title>Novel species in genus Planococcus.</title>
        <authorList>
            <person name="Ning S."/>
        </authorList>
    </citation>
    <scope>NUCLEOTIDE SEQUENCE [LARGE SCALE GENOMIC DNA]</scope>
    <source>
        <strain evidence="8 9">N064</strain>
    </source>
</reference>
<organism evidence="8 9">
    <name type="scientific">Planococcus liqunii</name>
    <dbReference type="NCBI Taxonomy" id="3058394"/>
    <lineage>
        <taxon>Bacteria</taxon>
        <taxon>Bacillati</taxon>
        <taxon>Bacillota</taxon>
        <taxon>Bacilli</taxon>
        <taxon>Bacillales</taxon>
        <taxon>Caryophanaceae</taxon>
        <taxon>Planococcus</taxon>
    </lineage>
</organism>
<accession>A0ABT8MX21</accession>
<evidence type="ECO:0000313" key="8">
    <source>
        <dbReference type="EMBL" id="MDN7229396.1"/>
    </source>
</evidence>
<keyword evidence="4 6" id="KW-1133">Transmembrane helix</keyword>
<dbReference type="EMBL" id="JAUJWW010000013">
    <property type="protein sequence ID" value="MDN7229396.1"/>
    <property type="molecule type" value="Genomic_DNA"/>
</dbReference>
<proteinExistence type="predicted"/>
<evidence type="ECO:0000256" key="4">
    <source>
        <dbReference type="ARBA" id="ARBA00022989"/>
    </source>
</evidence>
<evidence type="ECO:0000256" key="5">
    <source>
        <dbReference type="ARBA" id="ARBA00023136"/>
    </source>
</evidence>
<keyword evidence="5 6" id="KW-0472">Membrane</keyword>
<name>A0ABT8MX21_9BACL</name>
<keyword evidence="2 6" id="KW-0812">Transmembrane</keyword>
<comment type="caution">
    <text evidence="8">The sequence shown here is derived from an EMBL/GenBank/DDBJ whole genome shotgun (WGS) entry which is preliminary data.</text>
</comment>
<dbReference type="PANTHER" id="PTHR30071:SF1">
    <property type="entry name" value="CYTOCHROME B_B6 PROTEIN-RELATED"/>
    <property type="match status" value="1"/>
</dbReference>
<feature type="transmembrane region" description="Helical" evidence="6">
    <location>
        <begin position="76"/>
        <end position="95"/>
    </location>
</feature>
<evidence type="ECO:0000256" key="6">
    <source>
        <dbReference type="SAM" id="Phobius"/>
    </source>
</evidence>
<feature type="transmembrane region" description="Helical" evidence="6">
    <location>
        <begin position="172"/>
        <end position="195"/>
    </location>
</feature>
<dbReference type="Pfam" id="PF01578">
    <property type="entry name" value="Cytochrom_C_asm"/>
    <property type="match status" value="1"/>
</dbReference>
<evidence type="ECO:0000256" key="1">
    <source>
        <dbReference type="ARBA" id="ARBA00004141"/>
    </source>
</evidence>
<dbReference type="InterPro" id="IPR045062">
    <property type="entry name" value="Cyt_c_biogenesis_CcsA/CcmC"/>
</dbReference>
<feature type="domain" description="Cytochrome c assembly protein" evidence="7">
    <location>
        <begin position="270"/>
        <end position="395"/>
    </location>
</feature>
<feature type="transmembrane region" description="Helical" evidence="6">
    <location>
        <begin position="372"/>
        <end position="394"/>
    </location>
</feature>